<protein>
    <submittedName>
        <fullName evidence="1">Uncharacterized protein</fullName>
    </submittedName>
</protein>
<sequence>MGLLGEDEAHQTKLLLLWRSSENIMADARGCRRECALCTIRQARELKDPLKIINRQMKKEKGTCSGARHPSGSDGPVVMDALQLTSLCWDDIRWTIPIQN</sequence>
<dbReference type="EMBL" id="JAOYFB010000040">
    <property type="protein sequence ID" value="KAK4037009.1"/>
    <property type="molecule type" value="Genomic_DNA"/>
</dbReference>
<accession>A0ABR0B5P7</accession>
<evidence type="ECO:0000313" key="2">
    <source>
        <dbReference type="Proteomes" id="UP001234178"/>
    </source>
</evidence>
<dbReference type="Proteomes" id="UP001234178">
    <property type="component" value="Unassembled WGS sequence"/>
</dbReference>
<keyword evidence="2" id="KW-1185">Reference proteome</keyword>
<proteinExistence type="predicted"/>
<gene>
    <name evidence="1" type="ORF">OUZ56_029053</name>
</gene>
<reference evidence="1 2" key="1">
    <citation type="journal article" date="2023" name="Nucleic Acids Res.">
        <title>The hologenome of Daphnia magna reveals possible DNA methylation and microbiome-mediated evolution of the host genome.</title>
        <authorList>
            <person name="Chaturvedi A."/>
            <person name="Li X."/>
            <person name="Dhandapani V."/>
            <person name="Marshall H."/>
            <person name="Kissane S."/>
            <person name="Cuenca-Cambronero M."/>
            <person name="Asole G."/>
            <person name="Calvet F."/>
            <person name="Ruiz-Romero M."/>
            <person name="Marangio P."/>
            <person name="Guigo R."/>
            <person name="Rago D."/>
            <person name="Mirbahai L."/>
            <person name="Eastwood N."/>
            <person name="Colbourne J.K."/>
            <person name="Zhou J."/>
            <person name="Mallon E."/>
            <person name="Orsini L."/>
        </authorList>
    </citation>
    <scope>NUCLEOTIDE SEQUENCE [LARGE SCALE GENOMIC DNA]</scope>
    <source>
        <strain evidence="1">LRV0_1</strain>
    </source>
</reference>
<comment type="caution">
    <text evidence="1">The sequence shown here is derived from an EMBL/GenBank/DDBJ whole genome shotgun (WGS) entry which is preliminary data.</text>
</comment>
<name>A0ABR0B5P7_9CRUS</name>
<evidence type="ECO:0000313" key="1">
    <source>
        <dbReference type="EMBL" id="KAK4037009.1"/>
    </source>
</evidence>
<organism evidence="1 2">
    <name type="scientific">Daphnia magna</name>
    <dbReference type="NCBI Taxonomy" id="35525"/>
    <lineage>
        <taxon>Eukaryota</taxon>
        <taxon>Metazoa</taxon>
        <taxon>Ecdysozoa</taxon>
        <taxon>Arthropoda</taxon>
        <taxon>Crustacea</taxon>
        <taxon>Branchiopoda</taxon>
        <taxon>Diplostraca</taxon>
        <taxon>Cladocera</taxon>
        <taxon>Anomopoda</taxon>
        <taxon>Daphniidae</taxon>
        <taxon>Daphnia</taxon>
    </lineage>
</organism>